<protein>
    <submittedName>
        <fullName evidence="5">Pyridine nucleotide-disulfide oxidoreductase domain-containing protein</fullName>
    </submittedName>
</protein>
<reference evidence="5" key="1">
    <citation type="submission" date="2021-09" db="EMBL/GenBank/DDBJ databases">
        <title>A high-quality genome of the endoparasitic fungus Hirsutella rhossiliensis with a comparison of Hirsutella genomes reveals transposable elements contributing to genome size variation.</title>
        <authorList>
            <person name="Lin R."/>
            <person name="Jiao Y."/>
            <person name="Sun X."/>
            <person name="Ling J."/>
            <person name="Xie B."/>
            <person name="Cheng X."/>
        </authorList>
    </citation>
    <scope>NUCLEOTIDE SEQUENCE</scope>
    <source>
        <strain evidence="5">HR02</strain>
    </source>
</reference>
<keyword evidence="6" id="KW-1185">Reference proteome</keyword>
<gene>
    <name evidence="5" type="ORF">HRG_03559</name>
</gene>
<dbReference type="OrthoDB" id="2915840at2759"/>
<evidence type="ECO:0000256" key="3">
    <source>
        <dbReference type="ARBA" id="ARBA00023002"/>
    </source>
</evidence>
<dbReference type="SUPFAM" id="SSF51905">
    <property type="entry name" value="FAD/NAD(P)-binding domain"/>
    <property type="match status" value="2"/>
</dbReference>
<dbReference type="GO" id="GO:0016491">
    <property type="term" value="F:oxidoreductase activity"/>
    <property type="evidence" value="ECO:0007669"/>
    <property type="project" value="UniProtKB-KW"/>
</dbReference>
<dbReference type="InterPro" id="IPR023753">
    <property type="entry name" value="FAD/NAD-binding_dom"/>
</dbReference>
<feature type="domain" description="FAD/NAD(P)-binding" evidence="4">
    <location>
        <begin position="5"/>
        <end position="189"/>
    </location>
</feature>
<keyword evidence="3" id="KW-0560">Oxidoreductase</keyword>
<evidence type="ECO:0000256" key="2">
    <source>
        <dbReference type="ARBA" id="ARBA00022827"/>
    </source>
</evidence>
<evidence type="ECO:0000259" key="4">
    <source>
        <dbReference type="Pfam" id="PF07992"/>
    </source>
</evidence>
<keyword evidence="2" id="KW-0274">FAD</keyword>
<dbReference type="AlphaFoldDB" id="A0A9P8MZW0"/>
<dbReference type="GeneID" id="68352688"/>
<dbReference type="InterPro" id="IPR036188">
    <property type="entry name" value="FAD/NAD-bd_sf"/>
</dbReference>
<proteinExistence type="predicted"/>
<dbReference type="RefSeq" id="XP_044723056.1">
    <property type="nucleotide sequence ID" value="XM_044862030.1"/>
</dbReference>
<name>A0A9P8MZW0_9HYPO</name>
<dbReference type="InterPro" id="IPR050346">
    <property type="entry name" value="FMO-like"/>
</dbReference>
<dbReference type="PANTHER" id="PTHR23023">
    <property type="entry name" value="DIMETHYLANILINE MONOOXYGENASE"/>
    <property type="match status" value="1"/>
</dbReference>
<comment type="caution">
    <text evidence="5">The sequence shown here is derived from an EMBL/GenBank/DDBJ whole genome shotgun (WGS) entry which is preliminary data.</text>
</comment>
<dbReference type="Gene3D" id="3.50.50.60">
    <property type="entry name" value="FAD/NAD(P)-binding domain"/>
    <property type="match status" value="2"/>
</dbReference>
<dbReference type="Pfam" id="PF07992">
    <property type="entry name" value="Pyr_redox_2"/>
    <property type="match status" value="1"/>
</dbReference>
<dbReference type="Proteomes" id="UP000824596">
    <property type="component" value="Unassembled WGS sequence"/>
</dbReference>
<dbReference type="EMBL" id="JAIZPD010000003">
    <property type="protein sequence ID" value="KAH0965543.1"/>
    <property type="molecule type" value="Genomic_DNA"/>
</dbReference>
<evidence type="ECO:0000256" key="1">
    <source>
        <dbReference type="ARBA" id="ARBA00022630"/>
    </source>
</evidence>
<accession>A0A9P8MZW0</accession>
<keyword evidence="1" id="KW-0285">Flavoprotein</keyword>
<organism evidence="5 6">
    <name type="scientific">Hirsutella rhossiliensis</name>
    <dbReference type="NCBI Taxonomy" id="111463"/>
    <lineage>
        <taxon>Eukaryota</taxon>
        <taxon>Fungi</taxon>
        <taxon>Dikarya</taxon>
        <taxon>Ascomycota</taxon>
        <taxon>Pezizomycotina</taxon>
        <taxon>Sordariomycetes</taxon>
        <taxon>Hypocreomycetidae</taxon>
        <taxon>Hypocreales</taxon>
        <taxon>Ophiocordycipitaceae</taxon>
        <taxon>Hirsutella</taxon>
    </lineage>
</organism>
<evidence type="ECO:0000313" key="6">
    <source>
        <dbReference type="Proteomes" id="UP000824596"/>
    </source>
</evidence>
<evidence type="ECO:0000313" key="5">
    <source>
        <dbReference type="EMBL" id="KAH0965543.1"/>
    </source>
</evidence>
<sequence length="559" mass="62944">MDMREVVIVGAGWCGLIAAKTYLQSKSDANLLVIDSASTLGGTWCKERLYPHLVAEAHYGLFEFSDLEMLNDGQNVTKSGLISGDAVHQYLNNYATEFGLHKHLRLNTQVLACEKLIVATGLTSEPFVPDIPNNGFGGEVMHSKEMGKVETTKKIRNDNIQTVAVYGGSKSAFDAVNMLLQAGKSVEWIPSFRLNNSRFLAMFSPNLFSKDTVARWLHSTGPAWLTQPLVKGFWRVISFLLMGEARYDKSENTKALKPVMGLDSLLWSPATLGVMTHPDLWKDIHEGTRVRVRQNAIQSLEANGVRLDDGTHVDADMVIYSTGWKSLAANFLFSDRDRLAAGLPSPASYEPKMQQKWEILRRQGDAQVRQRLPLLSQSPLWESHHPRIEDDFHLYRSIIPASAEENDRSLAYVGFLRTTGAPIVYEAQALWAVAYLQGKLEVPSREKRERETAALNAWARRRYLCGRKVPFAMFDFLPYVDSLYHDLGVNPRRKGNPISEIFALYKPSDFRGVVKEWIESREQEAHGPREVKSWSYPIVLLMVITLGVIGSTFLRDVVV</sequence>